<gene>
    <name evidence="2" type="ORF">Cdeb_00622</name>
</gene>
<feature type="transmembrane region" description="Helical" evidence="1">
    <location>
        <begin position="48"/>
        <end position="68"/>
    </location>
</feature>
<dbReference type="Pfam" id="PF14014">
    <property type="entry name" value="DUF4230"/>
    <property type="match status" value="1"/>
</dbReference>
<protein>
    <recommendedName>
        <fullName evidence="4">DUF4230 domain-containing protein</fullName>
    </recommendedName>
</protein>
<evidence type="ECO:0008006" key="4">
    <source>
        <dbReference type="Google" id="ProtNLM"/>
    </source>
</evidence>
<evidence type="ECO:0000256" key="1">
    <source>
        <dbReference type="SAM" id="Phobius"/>
    </source>
</evidence>
<evidence type="ECO:0000313" key="2">
    <source>
        <dbReference type="EMBL" id="RKO62893.1"/>
    </source>
</evidence>
<organism evidence="2 3">
    <name type="scientific">Caldibacillus debilis GB1</name>
    <dbReference type="NCBI Taxonomy" id="1339248"/>
    <lineage>
        <taxon>Bacteria</taxon>
        <taxon>Bacillati</taxon>
        <taxon>Bacillota</taxon>
        <taxon>Bacilli</taxon>
        <taxon>Bacillales</taxon>
        <taxon>Bacillaceae</taxon>
        <taxon>Caldibacillus</taxon>
    </lineage>
</organism>
<dbReference type="Proteomes" id="UP000286235">
    <property type="component" value="Unassembled WGS sequence"/>
</dbReference>
<dbReference type="EMBL" id="AZRV01000012">
    <property type="protein sequence ID" value="RKO62893.1"/>
    <property type="molecule type" value="Genomic_DNA"/>
</dbReference>
<dbReference type="RefSeq" id="WP_120667654.1">
    <property type="nucleotide sequence ID" value="NZ_AZRV01000012.1"/>
</dbReference>
<keyword evidence="1" id="KW-1133">Transmembrane helix</keyword>
<name>A0A420VHP3_9BACI</name>
<sequence>MKKTKEEEVISEIKSAIEEWKKAKEEVSAATVFQPQRRFFPRISIRQSLILSFIGLMILFSIVLYFSIKSLFFKEGTVEITTTSFIERIEDLSQLATSKAYMKAVIEQEDNELFGKKIDVNLPGTKRKLLVIIPGEVTAGVDLAKINEEHIKINEEKKEVRITLPKGEILQEPTLFFDQIRIFSSEGLFRGEATISEGYEIANLAKEQIKTEAIEHGLLNNAENQAKEVVEQFFKTIGYKAIVEFEK</sequence>
<dbReference type="AlphaFoldDB" id="A0A420VHP3"/>
<reference evidence="2 3" key="1">
    <citation type="submission" date="2013-12" db="EMBL/GenBank/DDBJ databases">
        <title>Genome and proteome characterization of Caldibacillus debilis GB1 derived from a cellulolytic aero-tolerant co-culture.</title>
        <authorList>
            <person name="Wushke S.T."/>
            <person name="Zhang X."/>
            <person name="Fristensky B."/>
            <person name="Wilkins J.A."/>
            <person name="Levin D.B."/>
            <person name="Sparling R."/>
        </authorList>
    </citation>
    <scope>NUCLEOTIDE SEQUENCE [LARGE SCALE GENOMIC DNA]</scope>
    <source>
        <strain evidence="2 3">GB1</strain>
    </source>
</reference>
<dbReference type="InterPro" id="IPR025324">
    <property type="entry name" value="DUF4230"/>
</dbReference>
<keyword evidence="3" id="KW-1185">Reference proteome</keyword>
<comment type="caution">
    <text evidence="2">The sequence shown here is derived from an EMBL/GenBank/DDBJ whole genome shotgun (WGS) entry which is preliminary data.</text>
</comment>
<keyword evidence="1" id="KW-0472">Membrane</keyword>
<keyword evidence="1" id="KW-0812">Transmembrane</keyword>
<proteinExistence type="predicted"/>
<accession>A0A420VHP3</accession>
<evidence type="ECO:0000313" key="3">
    <source>
        <dbReference type="Proteomes" id="UP000286235"/>
    </source>
</evidence>